<dbReference type="Proteomes" id="UP000314294">
    <property type="component" value="Unassembled WGS sequence"/>
</dbReference>
<sequence length="135" mass="14835">MVALVQSLHRAQPSSTDSSMALTMMKRDVQLSRGHLCAEEAALHGLADVRDGRAAEVLRRFDPEDFNSVQFRQNGPPVSRILDVVGRIEQLLVPQHQQQPGAETSEFTAPFVRVSGTQSAASYLPLTFSCWKGSL</sequence>
<dbReference type="AlphaFoldDB" id="A0A4Z2GB64"/>
<accession>A0A4Z2GB64</accession>
<evidence type="ECO:0000313" key="1">
    <source>
        <dbReference type="EMBL" id="TNN50867.1"/>
    </source>
</evidence>
<keyword evidence="2" id="KW-1185">Reference proteome</keyword>
<gene>
    <name evidence="1" type="ORF">EYF80_038950</name>
</gene>
<evidence type="ECO:0000313" key="2">
    <source>
        <dbReference type="Proteomes" id="UP000314294"/>
    </source>
</evidence>
<proteinExistence type="predicted"/>
<protein>
    <submittedName>
        <fullName evidence="1">Uncharacterized protein</fullName>
    </submittedName>
</protein>
<dbReference type="EMBL" id="SRLO01000603">
    <property type="protein sequence ID" value="TNN50867.1"/>
    <property type="molecule type" value="Genomic_DNA"/>
</dbReference>
<organism evidence="1 2">
    <name type="scientific">Liparis tanakae</name>
    <name type="common">Tanaka's snailfish</name>
    <dbReference type="NCBI Taxonomy" id="230148"/>
    <lineage>
        <taxon>Eukaryota</taxon>
        <taxon>Metazoa</taxon>
        <taxon>Chordata</taxon>
        <taxon>Craniata</taxon>
        <taxon>Vertebrata</taxon>
        <taxon>Euteleostomi</taxon>
        <taxon>Actinopterygii</taxon>
        <taxon>Neopterygii</taxon>
        <taxon>Teleostei</taxon>
        <taxon>Neoteleostei</taxon>
        <taxon>Acanthomorphata</taxon>
        <taxon>Eupercaria</taxon>
        <taxon>Perciformes</taxon>
        <taxon>Cottioidei</taxon>
        <taxon>Cottales</taxon>
        <taxon>Liparidae</taxon>
        <taxon>Liparis</taxon>
    </lineage>
</organism>
<name>A0A4Z2GB64_9TELE</name>
<reference evidence="1 2" key="1">
    <citation type="submission" date="2019-03" db="EMBL/GenBank/DDBJ databases">
        <title>First draft genome of Liparis tanakae, snailfish: a comprehensive survey of snailfish specific genes.</title>
        <authorList>
            <person name="Kim W."/>
            <person name="Song I."/>
            <person name="Jeong J.-H."/>
            <person name="Kim D."/>
            <person name="Kim S."/>
            <person name="Ryu S."/>
            <person name="Song J.Y."/>
            <person name="Lee S.K."/>
        </authorList>
    </citation>
    <scope>NUCLEOTIDE SEQUENCE [LARGE SCALE GENOMIC DNA]</scope>
    <source>
        <tissue evidence="1">Muscle</tissue>
    </source>
</reference>
<comment type="caution">
    <text evidence="1">The sequence shown here is derived from an EMBL/GenBank/DDBJ whole genome shotgun (WGS) entry which is preliminary data.</text>
</comment>